<protein>
    <recommendedName>
        <fullName evidence="3">WXG100 family type VII secretion target</fullName>
    </recommendedName>
</protein>
<proteinExistence type="predicted"/>
<evidence type="ECO:0000313" key="2">
    <source>
        <dbReference type="Proteomes" id="UP000660680"/>
    </source>
</evidence>
<dbReference type="Proteomes" id="UP000660680">
    <property type="component" value="Unassembled WGS sequence"/>
</dbReference>
<reference evidence="1" key="1">
    <citation type="journal article" date="2014" name="Int. J. Syst. Evol. Microbiol.">
        <title>Complete genome sequence of Corynebacterium casei LMG S-19264T (=DSM 44701T), isolated from a smear-ripened cheese.</title>
        <authorList>
            <consortium name="US DOE Joint Genome Institute (JGI-PGF)"/>
            <person name="Walter F."/>
            <person name="Albersmeier A."/>
            <person name="Kalinowski J."/>
            <person name="Ruckert C."/>
        </authorList>
    </citation>
    <scope>NUCLEOTIDE SEQUENCE</scope>
    <source>
        <strain evidence="1">JCM 3276</strain>
    </source>
</reference>
<evidence type="ECO:0000313" key="1">
    <source>
        <dbReference type="EMBL" id="GGS30349.1"/>
    </source>
</evidence>
<dbReference type="AlphaFoldDB" id="A0A918GD89"/>
<sequence>MTDRLTVDIDALRGGGVNIEETARLAQRIYGDLRSVVFALGGAGGTGEMGEKFDQGYKPGEEEALRFLALLVEVLGEAGGRTFDTARVFVDTSNEADSSVRNQ</sequence>
<dbReference type="EMBL" id="BMRB01000002">
    <property type="protein sequence ID" value="GGS30349.1"/>
    <property type="molecule type" value="Genomic_DNA"/>
</dbReference>
<gene>
    <name evidence="1" type="ORF">GCM10010171_24850</name>
</gene>
<comment type="caution">
    <text evidence="1">The sequence shown here is derived from an EMBL/GenBank/DDBJ whole genome shotgun (WGS) entry which is preliminary data.</text>
</comment>
<dbReference type="RefSeq" id="WP_189210567.1">
    <property type="nucleotide sequence ID" value="NZ_BMRB01000002.1"/>
</dbReference>
<organism evidence="1 2">
    <name type="scientific">Actinokineospora fastidiosa</name>
    <dbReference type="NCBI Taxonomy" id="1816"/>
    <lineage>
        <taxon>Bacteria</taxon>
        <taxon>Bacillati</taxon>
        <taxon>Actinomycetota</taxon>
        <taxon>Actinomycetes</taxon>
        <taxon>Pseudonocardiales</taxon>
        <taxon>Pseudonocardiaceae</taxon>
        <taxon>Actinokineospora</taxon>
    </lineage>
</organism>
<name>A0A918GD89_9PSEU</name>
<evidence type="ECO:0008006" key="3">
    <source>
        <dbReference type="Google" id="ProtNLM"/>
    </source>
</evidence>
<accession>A0A918GD89</accession>
<keyword evidence="2" id="KW-1185">Reference proteome</keyword>
<reference evidence="1" key="2">
    <citation type="submission" date="2020-09" db="EMBL/GenBank/DDBJ databases">
        <authorList>
            <person name="Sun Q."/>
            <person name="Ohkuma M."/>
        </authorList>
    </citation>
    <scope>NUCLEOTIDE SEQUENCE</scope>
    <source>
        <strain evidence="1">JCM 3276</strain>
    </source>
</reference>